<dbReference type="Proteomes" id="UP000790377">
    <property type="component" value="Unassembled WGS sequence"/>
</dbReference>
<organism evidence="1 2">
    <name type="scientific">Hygrophoropsis aurantiaca</name>
    <dbReference type="NCBI Taxonomy" id="72124"/>
    <lineage>
        <taxon>Eukaryota</taxon>
        <taxon>Fungi</taxon>
        <taxon>Dikarya</taxon>
        <taxon>Basidiomycota</taxon>
        <taxon>Agaricomycotina</taxon>
        <taxon>Agaricomycetes</taxon>
        <taxon>Agaricomycetidae</taxon>
        <taxon>Boletales</taxon>
        <taxon>Coniophorineae</taxon>
        <taxon>Hygrophoropsidaceae</taxon>
        <taxon>Hygrophoropsis</taxon>
    </lineage>
</organism>
<gene>
    <name evidence="1" type="ORF">BJ138DRAFT_1150061</name>
</gene>
<evidence type="ECO:0000313" key="1">
    <source>
        <dbReference type="EMBL" id="KAH7911704.1"/>
    </source>
</evidence>
<sequence>MDLDVLLYFLTPVICVSAQPNFSSIKSSKQYHDAHGSSGFRGTVDLVVLGSIATTKPSVADLRSRKFYSPTDLLLFRLCDI</sequence>
<reference evidence="1" key="1">
    <citation type="journal article" date="2021" name="New Phytol.">
        <title>Evolutionary innovations through gain and loss of genes in the ectomycorrhizal Boletales.</title>
        <authorList>
            <person name="Wu G."/>
            <person name="Miyauchi S."/>
            <person name="Morin E."/>
            <person name="Kuo A."/>
            <person name="Drula E."/>
            <person name="Varga T."/>
            <person name="Kohler A."/>
            <person name="Feng B."/>
            <person name="Cao Y."/>
            <person name="Lipzen A."/>
            <person name="Daum C."/>
            <person name="Hundley H."/>
            <person name="Pangilinan J."/>
            <person name="Johnson J."/>
            <person name="Barry K."/>
            <person name="LaButti K."/>
            <person name="Ng V."/>
            <person name="Ahrendt S."/>
            <person name="Min B."/>
            <person name="Choi I.G."/>
            <person name="Park H."/>
            <person name="Plett J.M."/>
            <person name="Magnuson J."/>
            <person name="Spatafora J.W."/>
            <person name="Nagy L.G."/>
            <person name="Henrissat B."/>
            <person name="Grigoriev I.V."/>
            <person name="Yang Z.L."/>
            <person name="Xu J."/>
            <person name="Martin F.M."/>
        </authorList>
    </citation>
    <scope>NUCLEOTIDE SEQUENCE</scope>
    <source>
        <strain evidence="1">ATCC 28755</strain>
    </source>
</reference>
<evidence type="ECO:0000313" key="2">
    <source>
        <dbReference type="Proteomes" id="UP000790377"/>
    </source>
</evidence>
<proteinExistence type="predicted"/>
<comment type="caution">
    <text evidence="1">The sequence shown here is derived from an EMBL/GenBank/DDBJ whole genome shotgun (WGS) entry which is preliminary data.</text>
</comment>
<dbReference type="EMBL" id="MU267670">
    <property type="protein sequence ID" value="KAH7911704.1"/>
    <property type="molecule type" value="Genomic_DNA"/>
</dbReference>
<feature type="non-terminal residue" evidence="1">
    <location>
        <position position="81"/>
    </location>
</feature>
<keyword evidence="2" id="KW-1185">Reference proteome</keyword>
<protein>
    <submittedName>
        <fullName evidence="1">Uncharacterized protein</fullName>
    </submittedName>
</protein>
<name>A0ACB8AFP3_9AGAM</name>
<accession>A0ACB8AFP3</accession>